<dbReference type="SMART" id="SM00316">
    <property type="entry name" value="S1"/>
    <property type="match status" value="1"/>
</dbReference>
<protein>
    <recommendedName>
        <fullName evidence="7">CCHC-type domain-containing protein</fullName>
    </recommendedName>
</protein>
<name>A0ABP0U5L1_9BRYO</name>
<feature type="domain" description="CCHC-type" evidence="4">
    <location>
        <begin position="519"/>
        <end position="532"/>
    </location>
</feature>
<dbReference type="InterPro" id="IPR001878">
    <property type="entry name" value="Znf_CCHC"/>
</dbReference>
<evidence type="ECO:0000259" key="4">
    <source>
        <dbReference type="PROSITE" id="PS50158"/>
    </source>
</evidence>
<dbReference type="InterPro" id="IPR012340">
    <property type="entry name" value="NA-bd_OB-fold"/>
</dbReference>
<feature type="compositionally biased region" description="Basic and acidic residues" evidence="2">
    <location>
        <begin position="46"/>
        <end position="57"/>
    </location>
</feature>
<reference evidence="5" key="1">
    <citation type="submission" date="2024-02" db="EMBL/GenBank/DDBJ databases">
        <authorList>
            <consortium name="ELIXIR-Norway"/>
            <consortium name="Elixir Norway"/>
        </authorList>
    </citation>
    <scope>NUCLEOTIDE SEQUENCE</scope>
</reference>
<evidence type="ECO:0000256" key="1">
    <source>
        <dbReference type="PROSITE-ProRule" id="PRU00047"/>
    </source>
</evidence>
<evidence type="ECO:0000256" key="2">
    <source>
        <dbReference type="SAM" id="MobiDB-lite"/>
    </source>
</evidence>
<evidence type="ECO:0000313" key="5">
    <source>
        <dbReference type="EMBL" id="CAK9212609.1"/>
    </source>
</evidence>
<feature type="region of interest" description="Disordered" evidence="2">
    <location>
        <begin position="149"/>
        <end position="389"/>
    </location>
</feature>
<feature type="compositionally biased region" description="Basic and acidic residues" evidence="2">
    <location>
        <begin position="244"/>
        <end position="311"/>
    </location>
</feature>
<feature type="compositionally biased region" description="Basic and acidic residues" evidence="2">
    <location>
        <begin position="149"/>
        <end position="197"/>
    </location>
</feature>
<dbReference type="Gene3D" id="2.40.50.140">
    <property type="entry name" value="Nucleic acid-binding proteins"/>
    <property type="match status" value="1"/>
</dbReference>
<sequence length="697" mass="78680">MASSLDVVNTIGRVPILRSTIVRAQTDSESSPSHSDAPPSPSRMMRYSELENDGKWTEEEEEDEEILAVVVEGGGLKNSFVEGAGRKQLESIPPVEKTKTKPPAVAEEVKNHDGRTTAASREVSPDDAWRSVVAAETTRGDMSRIRVRGKEWERHTDNRDHRDRDREKFRDTRDGDIGRIPRNIKENDGLHRSRDIDGGGNPRSRNIDGFSRIMDINGLPPGGRDLEGLPRNTESDGYNGTRGNDFERERGFYRDADKQQRNDSQPRDRDRDRDRARDEGSRAADHHHVVRRDEHYFSSRPGGGHERKDTVGDVMQSSYSTRRDRDRDRRGQQGLDDRDENVGGGQTGRPRYGDGESGDLQKSQDADIDRRRPVQRGRDRGGGQDLPIAPALNSIHRATVHSIRPFGIFVRFDGYRNHGLVHLSQVSDHEVTKKEDSEEAKVQALASVAGEGDQVWVKVISVKVEEDGSTKVACSLKYVNQGNGQDLDPNNVQLEQKISRPPWREPQKLKLEAIYNVQCTRCGGHGHLKKECYSSGDKMYELLPEEEDLDNVIRSPTRGKGPMQKESQAPIQPSKLQAGISNQLLSSASVGRGRAMVQPAWMKHGIGVGGPVPTQPVADDPKGRTNLPDKVTTVQEAVAVIARLKEEKSRRREERHRRKEKRQSHRDAKKEKHRKRHHHEEGFADKEHYSNHKRHHK</sequence>
<evidence type="ECO:0000259" key="3">
    <source>
        <dbReference type="PROSITE" id="PS50126"/>
    </source>
</evidence>
<feature type="compositionally biased region" description="Basic and acidic residues" evidence="2">
    <location>
        <begin position="321"/>
        <end position="331"/>
    </location>
</feature>
<dbReference type="PANTHER" id="PTHR15838:SF1">
    <property type="entry name" value="ZINC FINGER CCHC DOMAIN-CONTAINING PROTEIN 17"/>
    <property type="match status" value="1"/>
</dbReference>
<accession>A0ABP0U5L1</accession>
<feature type="domain" description="S1 motif" evidence="3">
    <location>
        <begin position="393"/>
        <end position="477"/>
    </location>
</feature>
<feature type="region of interest" description="Disordered" evidence="2">
    <location>
        <begin position="608"/>
        <end position="697"/>
    </location>
</feature>
<dbReference type="SUPFAM" id="SSF50249">
    <property type="entry name" value="Nucleic acid-binding proteins"/>
    <property type="match status" value="1"/>
</dbReference>
<keyword evidence="1" id="KW-0862">Zinc</keyword>
<feature type="compositionally biased region" description="Basic and acidic residues" evidence="2">
    <location>
        <begin position="362"/>
        <end position="382"/>
    </location>
</feature>
<keyword evidence="1" id="KW-0863">Zinc-finger</keyword>
<feature type="compositionally biased region" description="Basic and acidic residues" evidence="2">
    <location>
        <begin position="643"/>
        <end position="652"/>
    </location>
</feature>
<dbReference type="Pfam" id="PF00575">
    <property type="entry name" value="S1"/>
    <property type="match status" value="1"/>
</dbReference>
<dbReference type="InterPro" id="IPR003029">
    <property type="entry name" value="S1_domain"/>
</dbReference>
<dbReference type="PROSITE" id="PS50158">
    <property type="entry name" value="ZF_CCHC"/>
    <property type="match status" value="1"/>
</dbReference>
<dbReference type="PANTHER" id="PTHR15838">
    <property type="entry name" value="NUCLEOLAR PROTEIN OF 40 KDA"/>
    <property type="match status" value="1"/>
</dbReference>
<feature type="region of interest" description="Disordered" evidence="2">
    <location>
        <begin position="22"/>
        <end position="61"/>
    </location>
</feature>
<keyword evidence="1" id="KW-0479">Metal-binding</keyword>
<keyword evidence="6" id="KW-1185">Reference proteome</keyword>
<feature type="compositionally biased region" description="Basic and acidic residues" evidence="2">
    <location>
        <begin position="679"/>
        <end position="690"/>
    </location>
</feature>
<feature type="compositionally biased region" description="Low complexity" evidence="2">
    <location>
        <begin position="28"/>
        <end position="37"/>
    </location>
</feature>
<gene>
    <name evidence="5" type="ORF">CSSPTR1EN2_LOCUS11322</name>
</gene>
<proteinExistence type="predicted"/>
<evidence type="ECO:0000313" key="6">
    <source>
        <dbReference type="Proteomes" id="UP001497512"/>
    </source>
</evidence>
<dbReference type="Proteomes" id="UP001497512">
    <property type="component" value="Chromosome 19"/>
</dbReference>
<evidence type="ECO:0008006" key="7">
    <source>
        <dbReference type="Google" id="ProtNLM"/>
    </source>
</evidence>
<feature type="compositionally biased region" description="Basic residues" evidence="2">
    <location>
        <begin position="653"/>
        <end position="664"/>
    </location>
</feature>
<feature type="region of interest" description="Disordered" evidence="2">
    <location>
        <begin position="82"/>
        <end position="127"/>
    </location>
</feature>
<organism evidence="5 6">
    <name type="scientific">Sphagnum troendelagicum</name>
    <dbReference type="NCBI Taxonomy" id="128251"/>
    <lineage>
        <taxon>Eukaryota</taxon>
        <taxon>Viridiplantae</taxon>
        <taxon>Streptophyta</taxon>
        <taxon>Embryophyta</taxon>
        <taxon>Bryophyta</taxon>
        <taxon>Sphagnophytina</taxon>
        <taxon>Sphagnopsida</taxon>
        <taxon>Sphagnales</taxon>
        <taxon>Sphagnaceae</taxon>
        <taxon>Sphagnum</taxon>
    </lineage>
</organism>
<dbReference type="EMBL" id="OZ019911">
    <property type="protein sequence ID" value="CAK9212609.1"/>
    <property type="molecule type" value="Genomic_DNA"/>
</dbReference>
<dbReference type="PROSITE" id="PS50126">
    <property type="entry name" value="S1"/>
    <property type="match status" value="1"/>
</dbReference>